<feature type="transmembrane region" description="Helical" evidence="1">
    <location>
        <begin position="50"/>
        <end position="71"/>
    </location>
</feature>
<keyword evidence="1" id="KW-1133">Transmembrane helix</keyword>
<accession>A0A395TCP3</accession>
<keyword evidence="1" id="KW-0472">Membrane</keyword>
<dbReference type="EMBL" id="MCBA01000202">
    <property type="protein sequence ID" value="RGP82434.1"/>
    <property type="molecule type" value="Genomic_DNA"/>
</dbReference>
<sequence length="142" mass="16535">MQSKTRVRLAVIFMWALGFGAWYFISYGVLQSYLDLLNHEHVVTFSPIALWLPIGGFGMVLYLIFMAPKAFYYGKTIVQIESQQTRAKWDKIMLCFILIGVAFAAGWTYHTFDLMDKYGYVYSDELNKNAGTSIYRKWVKHM</sequence>
<comment type="caution">
    <text evidence="2">The sequence shown here is derived from an EMBL/GenBank/DDBJ whole genome shotgun (WGS) entry which is preliminary data.</text>
</comment>
<dbReference type="AlphaFoldDB" id="A0A395TCP3"/>
<protein>
    <submittedName>
        <fullName evidence="2">Uncharacterized protein</fullName>
    </submittedName>
</protein>
<evidence type="ECO:0000313" key="3">
    <source>
        <dbReference type="Proteomes" id="UP000266701"/>
    </source>
</evidence>
<evidence type="ECO:0000256" key="1">
    <source>
        <dbReference type="SAM" id="Phobius"/>
    </source>
</evidence>
<feature type="transmembrane region" description="Helical" evidence="1">
    <location>
        <begin position="7"/>
        <end position="30"/>
    </location>
</feature>
<keyword evidence="1" id="KW-0812">Transmembrane</keyword>
<evidence type="ECO:0000313" key="2">
    <source>
        <dbReference type="EMBL" id="RGP82434.1"/>
    </source>
</evidence>
<organism evidence="2 3">
    <name type="scientific">Vibrio cholerae</name>
    <dbReference type="NCBI Taxonomy" id="666"/>
    <lineage>
        <taxon>Bacteria</taxon>
        <taxon>Pseudomonadati</taxon>
        <taxon>Pseudomonadota</taxon>
        <taxon>Gammaproteobacteria</taxon>
        <taxon>Vibrionales</taxon>
        <taxon>Vibrionaceae</taxon>
        <taxon>Vibrio</taxon>
    </lineage>
</organism>
<reference evidence="2 3" key="1">
    <citation type="journal article" date="2017" name="Emerg. Infect. Dis.">
        <title>Carbapenemase VCC-1-Producing Vibrio cholerae in Coastal Waters of Germany.</title>
        <authorList>
            <person name="Hammerl J.A."/>
            <person name="Jackel C."/>
            <person name="Bortolaia V."/>
            <person name="Schwartz K."/>
            <person name="Bier N."/>
            <person name="Hendriksen R.S."/>
            <person name="Guerra B."/>
            <person name="Strauch E."/>
        </authorList>
    </citation>
    <scope>NUCLEOTIDE SEQUENCE [LARGE SCALE GENOMIC DNA]</scope>
    <source>
        <strain evidence="2 3">VN-2825</strain>
    </source>
</reference>
<proteinExistence type="predicted"/>
<name>A0A395TCP3_VIBCL</name>
<feature type="transmembrane region" description="Helical" evidence="1">
    <location>
        <begin position="92"/>
        <end position="110"/>
    </location>
</feature>
<dbReference type="Proteomes" id="UP000266701">
    <property type="component" value="Unassembled WGS sequence"/>
</dbReference>
<gene>
    <name evidence="2" type="ORF">BC353_18050</name>
</gene>